<organism evidence="1 2">
    <name type="scientific">Dreissena polymorpha</name>
    <name type="common">Zebra mussel</name>
    <name type="synonym">Mytilus polymorpha</name>
    <dbReference type="NCBI Taxonomy" id="45954"/>
    <lineage>
        <taxon>Eukaryota</taxon>
        <taxon>Metazoa</taxon>
        <taxon>Spiralia</taxon>
        <taxon>Lophotrochozoa</taxon>
        <taxon>Mollusca</taxon>
        <taxon>Bivalvia</taxon>
        <taxon>Autobranchia</taxon>
        <taxon>Heteroconchia</taxon>
        <taxon>Euheterodonta</taxon>
        <taxon>Imparidentia</taxon>
        <taxon>Neoheterodontei</taxon>
        <taxon>Myida</taxon>
        <taxon>Dreissenoidea</taxon>
        <taxon>Dreissenidae</taxon>
        <taxon>Dreissena</taxon>
    </lineage>
</organism>
<evidence type="ECO:0000313" key="1">
    <source>
        <dbReference type="EMBL" id="KAH3860095.1"/>
    </source>
</evidence>
<name>A0A9D4LL97_DREPO</name>
<sequence>MVVAGEFNCADIDWVNLAVRNNAQDKEVQQALLDLSADFNFSQVHDKPTRKTPSWISFLLPTSLS</sequence>
<dbReference type="EMBL" id="JAIWYP010000002">
    <property type="protein sequence ID" value="KAH3860095.1"/>
    <property type="molecule type" value="Genomic_DNA"/>
</dbReference>
<reference evidence="1" key="2">
    <citation type="submission" date="2020-11" db="EMBL/GenBank/DDBJ databases">
        <authorList>
            <person name="McCartney M.A."/>
            <person name="Auch B."/>
            <person name="Kono T."/>
            <person name="Mallez S."/>
            <person name="Becker A."/>
            <person name="Gohl D.M."/>
            <person name="Silverstein K.A.T."/>
            <person name="Koren S."/>
            <person name="Bechman K.B."/>
            <person name="Herman A."/>
            <person name="Abrahante J.E."/>
            <person name="Garbe J."/>
        </authorList>
    </citation>
    <scope>NUCLEOTIDE SEQUENCE</scope>
    <source>
        <strain evidence="1">Duluth1</strain>
        <tissue evidence="1">Whole animal</tissue>
    </source>
</reference>
<proteinExistence type="predicted"/>
<keyword evidence="2" id="KW-1185">Reference proteome</keyword>
<gene>
    <name evidence="1" type="ORF">DPMN_022988</name>
</gene>
<accession>A0A9D4LL97</accession>
<reference evidence="1" key="1">
    <citation type="journal article" date="2019" name="bioRxiv">
        <title>The Genome of the Zebra Mussel, Dreissena polymorpha: A Resource for Invasive Species Research.</title>
        <authorList>
            <person name="McCartney M.A."/>
            <person name="Auch B."/>
            <person name="Kono T."/>
            <person name="Mallez S."/>
            <person name="Zhang Y."/>
            <person name="Obille A."/>
            <person name="Becker A."/>
            <person name="Abrahante J.E."/>
            <person name="Garbe J."/>
            <person name="Badalamenti J.P."/>
            <person name="Herman A."/>
            <person name="Mangelson H."/>
            <person name="Liachko I."/>
            <person name="Sullivan S."/>
            <person name="Sone E.D."/>
            <person name="Koren S."/>
            <person name="Silverstein K.A.T."/>
            <person name="Beckman K.B."/>
            <person name="Gohl D.M."/>
        </authorList>
    </citation>
    <scope>NUCLEOTIDE SEQUENCE</scope>
    <source>
        <strain evidence="1">Duluth1</strain>
        <tissue evidence="1">Whole animal</tissue>
    </source>
</reference>
<dbReference type="AlphaFoldDB" id="A0A9D4LL97"/>
<evidence type="ECO:0000313" key="2">
    <source>
        <dbReference type="Proteomes" id="UP000828390"/>
    </source>
</evidence>
<comment type="caution">
    <text evidence="1">The sequence shown here is derived from an EMBL/GenBank/DDBJ whole genome shotgun (WGS) entry which is preliminary data.</text>
</comment>
<protein>
    <submittedName>
        <fullName evidence="1">Uncharacterized protein</fullName>
    </submittedName>
</protein>
<dbReference type="Proteomes" id="UP000828390">
    <property type="component" value="Unassembled WGS sequence"/>
</dbReference>